<evidence type="ECO:0000256" key="4">
    <source>
        <dbReference type="ARBA" id="ARBA00023040"/>
    </source>
</evidence>
<keyword evidence="7" id="KW-0807">Transducer</keyword>
<feature type="transmembrane region" description="Helical" evidence="8">
    <location>
        <begin position="260"/>
        <end position="282"/>
    </location>
</feature>
<keyword evidence="4" id="KW-0297">G-protein coupled receptor</keyword>
<evidence type="ECO:0000313" key="11">
    <source>
        <dbReference type="EMBL" id="CAF3720038.1"/>
    </source>
</evidence>
<feature type="domain" description="G-protein coupled receptors family 1 profile" evidence="9">
    <location>
        <begin position="26"/>
        <end position="280"/>
    </location>
</feature>
<gene>
    <name evidence="10" type="ORF">JYZ213_LOCUS8165</name>
    <name evidence="11" type="ORF">OXD698_LOCUS13576</name>
</gene>
<organism evidence="10 12">
    <name type="scientific">Adineta steineri</name>
    <dbReference type="NCBI Taxonomy" id="433720"/>
    <lineage>
        <taxon>Eukaryota</taxon>
        <taxon>Metazoa</taxon>
        <taxon>Spiralia</taxon>
        <taxon>Gnathifera</taxon>
        <taxon>Rotifera</taxon>
        <taxon>Eurotatoria</taxon>
        <taxon>Bdelloidea</taxon>
        <taxon>Adinetida</taxon>
        <taxon>Adinetidae</taxon>
        <taxon>Adineta</taxon>
    </lineage>
</organism>
<feature type="transmembrane region" description="Helical" evidence="8">
    <location>
        <begin position="174"/>
        <end position="196"/>
    </location>
</feature>
<feature type="transmembrane region" description="Helical" evidence="8">
    <location>
        <begin position="86"/>
        <end position="105"/>
    </location>
</feature>
<feature type="transmembrane region" description="Helical" evidence="8">
    <location>
        <begin position="12"/>
        <end position="31"/>
    </location>
</feature>
<keyword evidence="6" id="KW-0675">Receptor</keyword>
<reference evidence="10" key="1">
    <citation type="submission" date="2021-02" db="EMBL/GenBank/DDBJ databases">
        <authorList>
            <person name="Nowell W R."/>
        </authorList>
    </citation>
    <scope>NUCLEOTIDE SEQUENCE</scope>
</reference>
<dbReference type="GO" id="GO:0005886">
    <property type="term" value="C:plasma membrane"/>
    <property type="evidence" value="ECO:0007669"/>
    <property type="project" value="TreeGrafter"/>
</dbReference>
<keyword evidence="3 8" id="KW-1133">Transmembrane helix</keyword>
<dbReference type="Pfam" id="PF00001">
    <property type="entry name" value="7tm_1"/>
    <property type="match status" value="1"/>
</dbReference>
<dbReference type="PANTHER" id="PTHR24243">
    <property type="entry name" value="G-PROTEIN COUPLED RECEPTOR"/>
    <property type="match status" value="1"/>
</dbReference>
<dbReference type="EMBL" id="CAJOAZ010000830">
    <property type="protein sequence ID" value="CAF3720038.1"/>
    <property type="molecule type" value="Genomic_DNA"/>
</dbReference>
<evidence type="ECO:0000256" key="1">
    <source>
        <dbReference type="ARBA" id="ARBA00004141"/>
    </source>
</evidence>
<dbReference type="EMBL" id="CAJNOG010000055">
    <property type="protein sequence ID" value="CAF0856027.1"/>
    <property type="molecule type" value="Genomic_DNA"/>
</dbReference>
<feature type="transmembrane region" description="Helical" evidence="8">
    <location>
        <begin position="125"/>
        <end position="142"/>
    </location>
</feature>
<evidence type="ECO:0000256" key="2">
    <source>
        <dbReference type="ARBA" id="ARBA00022692"/>
    </source>
</evidence>
<evidence type="ECO:0000256" key="5">
    <source>
        <dbReference type="ARBA" id="ARBA00023136"/>
    </source>
</evidence>
<feature type="transmembrane region" description="Helical" evidence="8">
    <location>
        <begin position="217"/>
        <end position="237"/>
    </location>
</feature>
<evidence type="ECO:0000256" key="8">
    <source>
        <dbReference type="SAM" id="Phobius"/>
    </source>
</evidence>
<dbReference type="Proteomes" id="UP000663844">
    <property type="component" value="Unassembled WGS sequence"/>
</dbReference>
<evidence type="ECO:0000256" key="6">
    <source>
        <dbReference type="ARBA" id="ARBA00023170"/>
    </source>
</evidence>
<accession>A0A813WR71</accession>
<dbReference type="InterPro" id="IPR017452">
    <property type="entry name" value="GPCR_Rhodpsn_7TM"/>
</dbReference>
<comment type="caution">
    <text evidence="10">The sequence shown here is derived from an EMBL/GenBank/DDBJ whole genome shotgun (WGS) entry which is preliminary data.</text>
</comment>
<feature type="transmembrane region" description="Helical" evidence="8">
    <location>
        <begin position="43"/>
        <end position="66"/>
    </location>
</feature>
<dbReference type="GO" id="GO:0004930">
    <property type="term" value="F:G protein-coupled receptor activity"/>
    <property type="evidence" value="ECO:0007669"/>
    <property type="project" value="UniProtKB-KW"/>
</dbReference>
<dbReference type="PANTHER" id="PTHR24243:SF230">
    <property type="entry name" value="G-PROTEIN COUPLED RECEPTORS FAMILY 1 PROFILE DOMAIN-CONTAINING PROTEIN"/>
    <property type="match status" value="1"/>
</dbReference>
<evidence type="ECO:0000259" key="9">
    <source>
        <dbReference type="PROSITE" id="PS50262"/>
    </source>
</evidence>
<dbReference type="Gene3D" id="1.20.1070.10">
    <property type="entry name" value="Rhodopsin 7-helix transmembrane proteins"/>
    <property type="match status" value="1"/>
</dbReference>
<comment type="subcellular location">
    <subcellularLocation>
        <location evidence="1">Membrane</location>
        <topology evidence="1">Multi-pass membrane protein</topology>
    </subcellularLocation>
</comment>
<dbReference type="AlphaFoldDB" id="A0A813WR71"/>
<evidence type="ECO:0000256" key="7">
    <source>
        <dbReference type="ARBA" id="ARBA00023224"/>
    </source>
</evidence>
<evidence type="ECO:0000313" key="10">
    <source>
        <dbReference type="EMBL" id="CAF0856027.1"/>
    </source>
</evidence>
<name>A0A813WR71_9BILA</name>
<keyword evidence="5 8" id="KW-0472">Membrane</keyword>
<dbReference type="SUPFAM" id="SSF81321">
    <property type="entry name" value="Family A G protein-coupled receptor-like"/>
    <property type="match status" value="1"/>
</dbReference>
<proteinExistence type="predicted"/>
<dbReference type="InterPro" id="IPR000276">
    <property type="entry name" value="GPCR_Rhodpsn"/>
</dbReference>
<keyword evidence="2 8" id="KW-0812">Transmembrane</keyword>
<dbReference type="PROSITE" id="PS50262">
    <property type="entry name" value="G_PROTEIN_RECEP_F1_2"/>
    <property type="match status" value="1"/>
</dbReference>
<protein>
    <recommendedName>
        <fullName evidence="9">G-protein coupled receptors family 1 profile domain-containing protein</fullName>
    </recommendedName>
</protein>
<sequence>MSSNTELIRSMTLYGGFPIFICGTIGNLLNIRCLWRNRHNPCVFIILSASIINCIVLFYGLFTRILSVGFNLDWSSTNLIWCKTRVALSQAGYFMSLTCVCLASIDRFLISCRQEKYRNLSRLSFARWAVFVTIIFWLIHSLPELIYGTIIKNPYTGLTFCSVISPPAHMNYRLYISLPVYLGLLPSIILIITGLMTYRNTNKLQITRQREIIQKQLTKMMLIQIPIIVCSTLPYVIFTEYTVFSATIIKTSNQRTIENIITNIFTLLFYMSFACSFFVFFISSNSFRQEAKLFFLCHRTNLFRNIQIQPHPLPTIRDTTL</sequence>
<evidence type="ECO:0000313" key="12">
    <source>
        <dbReference type="Proteomes" id="UP000663845"/>
    </source>
</evidence>
<evidence type="ECO:0000256" key="3">
    <source>
        <dbReference type="ARBA" id="ARBA00022989"/>
    </source>
</evidence>
<dbReference type="Proteomes" id="UP000663845">
    <property type="component" value="Unassembled WGS sequence"/>
</dbReference>